<dbReference type="Gene3D" id="3.40.640.10">
    <property type="entry name" value="Type I PLP-dependent aspartate aminotransferase-like (Major domain)"/>
    <property type="match status" value="1"/>
</dbReference>
<comment type="caution">
    <text evidence="9">The sequence shown here is derived from an EMBL/GenBank/DDBJ whole genome shotgun (WGS) entry which is preliminary data.</text>
</comment>
<comment type="similarity">
    <text evidence="2">Belongs to the class-V pyridoxal-phosphate-dependent aminotransferase family. Csd subfamily.</text>
</comment>
<proteinExistence type="inferred from homology"/>
<keyword evidence="10" id="KW-1185">Reference proteome</keyword>
<sequence>MNNRVRQQFPALQQRINGQPLCYLDSAATAQKPMSVITAVQQFYRRENANVHRAGYQLAAIATDKFESARAQVAAFFGMAANELVWTKGCTESINLVAHSWALGHICAHDRMLVSGLEHHANLVPWQQVCKATGAHLDIIPVQDSGELDLNAYQELLQHKPKLVAISHVSNALGTVNPLHTMISQAKAVGAIVLVDGAQAAAHLAIDVPALGADFYVFSGHKMYGPTGIGGLLAKPCMLEQFEPWQTGGEMVETVSYQEATWAPLPYRLEAGTPNIAGAIGLAKATEFMTQLSSDWRQQESDLLAYLRFKLSQLPYIQLIGNAAQQVAVQSFVSVTMHAQDVAQYLDQSGVAVRVGKHCAHPLLDALGVDATLRASLACYSTEQDVDQLIAALEFAHTAEALPNTIEQHWNEKSALWALGEAKGWQHTLKLLIELGRALPPELQANKEQQYWINGCESSTWLMLELDDQHHKLCCKVESEANVIRGVLHVLALHFNTLNSKQQASFDGAQWLTNIGIVGQLSTTRNQGMRAVMQQLHAAVGAV</sequence>
<dbReference type="GO" id="GO:0006534">
    <property type="term" value="P:cysteine metabolic process"/>
    <property type="evidence" value="ECO:0007669"/>
    <property type="project" value="InterPro"/>
</dbReference>
<name>A0AA41W997_9GAMM</name>
<keyword evidence="5" id="KW-0663">Pyridoxal phosphate</keyword>
<dbReference type="CDD" id="cd06453">
    <property type="entry name" value="SufS_like"/>
    <property type="match status" value="1"/>
</dbReference>
<evidence type="ECO:0000256" key="1">
    <source>
        <dbReference type="ARBA" id="ARBA00001933"/>
    </source>
</evidence>
<evidence type="ECO:0000259" key="8">
    <source>
        <dbReference type="Pfam" id="PF02657"/>
    </source>
</evidence>
<dbReference type="InterPro" id="IPR000192">
    <property type="entry name" value="Aminotrans_V_dom"/>
</dbReference>
<dbReference type="GO" id="GO:0031071">
    <property type="term" value="F:cysteine desulfurase activity"/>
    <property type="evidence" value="ECO:0007669"/>
    <property type="project" value="UniProtKB-EC"/>
</dbReference>
<evidence type="ECO:0000256" key="4">
    <source>
        <dbReference type="ARBA" id="ARBA00022679"/>
    </source>
</evidence>
<dbReference type="Proteomes" id="UP001165393">
    <property type="component" value="Unassembled WGS sequence"/>
</dbReference>
<dbReference type="InterPro" id="IPR015422">
    <property type="entry name" value="PyrdxlP-dep_Trfase_small"/>
</dbReference>
<evidence type="ECO:0000256" key="3">
    <source>
        <dbReference type="ARBA" id="ARBA00012239"/>
    </source>
</evidence>
<evidence type="ECO:0000256" key="2">
    <source>
        <dbReference type="ARBA" id="ARBA00010447"/>
    </source>
</evidence>
<dbReference type="Pfam" id="PF00266">
    <property type="entry name" value="Aminotran_5"/>
    <property type="match status" value="1"/>
</dbReference>
<dbReference type="Gene3D" id="3.90.1150.10">
    <property type="entry name" value="Aspartate Aminotransferase, domain 1"/>
    <property type="match status" value="1"/>
</dbReference>
<comment type="cofactor">
    <cofactor evidence="1">
        <name>pyridoxal 5'-phosphate</name>
        <dbReference type="ChEBI" id="CHEBI:597326"/>
    </cofactor>
</comment>
<dbReference type="InterPro" id="IPR015424">
    <property type="entry name" value="PyrdxlP-dep_Trfase"/>
</dbReference>
<dbReference type="GO" id="GO:0030170">
    <property type="term" value="F:pyridoxal phosphate binding"/>
    <property type="evidence" value="ECO:0007669"/>
    <property type="project" value="InterPro"/>
</dbReference>
<feature type="domain" description="Aminotransferase class V" evidence="7">
    <location>
        <begin position="23"/>
        <end position="389"/>
    </location>
</feature>
<evidence type="ECO:0000256" key="6">
    <source>
        <dbReference type="ARBA" id="ARBA00050776"/>
    </source>
</evidence>
<reference evidence="9 10" key="1">
    <citation type="journal article" date="2013" name="Antonie Van Leeuwenhoek">
        <title>Echinimonas agarilytica gen. nov., sp. nov., a new gammaproteobacterium isolated from the sea urchin Strongylocentrotus intermedius.</title>
        <authorList>
            <person name="Nedashkovskaya O.I."/>
            <person name="Stenkova A.M."/>
            <person name="Zhukova N.V."/>
            <person name="Van Trappen S."/>
            <person name="Lee J.S."/>
            <person name="Kim S.B."/>
        </authorList>
    </citation>
    <scope>NUCLEOTIDE SEQUENCE [LARGE SCALE GENOMIC DNA]</scope>
    <source>
        <strain evidence="9 10">KMM 6351</strain>
    </source>
</reference>
<dbReference type="InterPro" id="IPR015421">
    <property type="entry name" value="PyrdxlP-dep_Trfase_major"/>
</dbReference>
<protein>
    <recommendedName>
        <fullName evidence="3">cysteine desulfurase</fullName>
        <ecNumber evidence="3">2.8.1.7</ecNumber>
    </recommendedName>
</protein>
<evidence type="ECO:0000256" key="5">
    <source>
        <dbReference type="ARBA" id="ARBA00022898"/>
    </source>
</evidence>
<evidence type="ECO:0000313" key="9">
    <source>
        <dbReference type="EMBL" id="MCM2680519.1"/>
    </source>
</evidence>
<evidence type="ECO:0000313" key="10">
    <source>
        <dbReference type="Proteomes" id="UP001165393"/>
    </source>
</evidence>
<accession>A0AA41W997</accession>
<dbReference type="InterPro" id="IPR003808">
    <property type="entry name" value="Fe-S_metab-assoc_dom"/>
</dbReference>
<dbReference type="AlphaFoldDB" id="A0AA41W997"/>
<dbReference type="EC" id="2.8.1.7" evidence="3"/>
<dbReference type="Pfam" id="PF02657">
    <property type="entry name" value="SufE"/>
    <property type="match status" value="1"/>
</dbReference>
<dbReference type="PANTHER" id="PTHR43586">
    <property type="entry name" value="CYSTEINE DESULFURASE"/>
    <property type="match status" value="1"/>
</dbReference>
<dbReference type="Gene3D" id="3.90.1010.10">
    <property type="match status" value="1"/>
</dbReference>
<comment type="catalytic activity">
    <reaction evidence="6">
        <text>(sulfur carrier)-H + L-cysteine = (sulfur carrier)-SH + L-alanine</text>
        <dbReference type="Rhea" id="RHEA:43892"/>
        <dbReference type="Rhea" id="RHEA-COMP:14737"/>
        <dbReference type="Rhea" id="RHEA-COMP:14739"/>
        <dbReference type="ChEBI" id="CHEBI:29917"/>
        <dbReference type="ChEBI" id="CHEBI:35235"/>
        <dbReference type="ChEBI" id="CHEBI:57972"/>
        <dbReference type="ChEBI" id="CHEBI:64428"/>
        <dbReference type="EC" id="2.8.1.7"/>
    </reaction>
</comment>
<evidence type="ECO:0000259" key="7">
    <source>
        <dbReference type="Pfam" id="PF00266"/>
    </source>
</evidence>
<keyword evidence="4 9" id="KW-0808">Transferase</keyword>
<dbReference type="SUPFAM" id="SSF82649">
    <property type="entry name" value="SufE/NifU"/>
    <property type="match status" value="1"/>
</dbReference>
<dbReference type="SUPFAM" id="SSF53383">
    <property type="entry name" value="PLP-dependent transferases"/>
    <property type="match status" value="1"/>
</dbReference>
<dbReference type="RefSeq" id="WP_251261966.1">
    <property type="nucleotide sequence ID" value="NZ_JAMQGP010000006.1"/>
</dbReference>
<organism evidence="9 10">
    <name type="scientific">Echinimonas agarilytica</name>
    <dbReference type="NCBI Taxonomy" id="1215918"/>
    <lineage>
        <taxon>Bacteria</taxon>
        <taxon>Pseudomonadati</taxon>
        <taxon>Pseudomonadota</taxon>
        <taxon>Gammaproteobacteria</taxon>
        <taxon>Alteromonadales</taxon>
        <taxon>Echinimonadaceae</taxon>
        <taxon>Echinimonas</taxon>
    </lineage>
</organism>
<dbReference type="NCBIfam" id="TIGR01979">
    <property type="entry name" value="sufS"/>
    <property type="match status" value="1"/>
</dbReference>
<dbReference type="EMBL" id="JAMQGP010000006">
    <property type="protein sequence ID" value="MCM2680519.1"/>
    <property type="molecule type" value="Genomic_DNA"/>
</dbReference>
<feature type="domain" description="Fe-S metabolism associated" evidence="8">
    <location>
        <begin position="421"/>
        <end position="537"/>
    </location>
</feature>
<dbReference type="PANTHER" id="PTHR43586:SF8">
    <property type="entry name" value="CYSTEINE DESULFURASE 1, CHLOROPLASTIC"/>
    <property type="match status" value="1"/>
</dbReference>
<gene>
    <name evidence="9" type="ORF">NAF29_12700</name>
</gene>
<dbReference type="InterPro" id="IPR010970">
    <property type="entry name" value="Cys_dSase_SufS"/>
</dbReference>